<reference evidence="2 3" key="1">
    <citation type="submission" date="2020-08" db="EMBL/GenBank/DDBJ databases">
        <title>Acidobacteriota in marine sediments use diverse sulfur dissimilation pathways.</title>
        <authorList>
            <person name="Wasmund K."/>
        </authorList>
    </citation>
    <scope>NUCLEOTIDE SEQUENCE [LARGE SCALE GENOMIC DNA]</scope>
    <source>
        <strain evidence="2">MAG AM3-A</strain>
    </source>
</reference>
<dbReference type="EMBL" id="JACXWA010000083">
    <property type="protein sequence ID" value="MBD3870712.1"/>
    <property type="molecule type" value="Genomic_DNA"/>
</dbReference>
<dbReference type="InterPro" id="IPR050259">
    <property type="entry name" value="SDR"/>
</dbReference>
<protein>
    <submittedName>
        <fullName evidence="2">SDR family oxidoreductase</fullName>
    </submittedName>
</protein>
<dbReference type="Proteomes" id="UP000598633">
    <property type="component" value="Unassembled WGS sequence"/>
</dbReference>
<dbReference type="Pfam" id="PF13561">
    <property type="entry name" value="adh_short_C2"/>
    <property type="match status" value="1"/>
</dbReference>
<comment type="caution">
    <text evidence="2">The sequence shown here is derived from an EMBL/GenBank/DDBJ whole genome shotgun (WGS) entry which is preliminary data.</text>
</comment>
<dbReference type="InterPro" id="IPR002347">
    <property type="entry name" value="SDR_fam"/>
</dbReference>
<sequence>MDIDLRSRVCVVTGASGELGRVISRTLGAAGAKVALHYFSGEDRAAALLEELQSLGVAAMTVQADVTEVESVAAMHKAVKAELGPADVIVDNAVIQYTWVSVLEQSLEDFESQFRSCVMHNVHMVKAFAPGMIAKGWGRVIGINTECAMQCLENQAAYASAKRGMDGLYRVLARELGPNGITVNQVAPGWMISDQVRADGTESQPDYEAKVLLNRRGTDQDVANTVAFLASDLAEFITGAFIPVCGGSVMPTI</sequence>
<accession>A0A8J6Y5N5</accession>
<dbReference type="AlphaFoldDB" id="A0A8J6Y5N5"/>
<dbReference type="PANTHER" id="PTHR42879">
    <property type="entry name" value="3-OXOACYL-(ACYL-CARRIER-PROTEIN) REDUCTASE"/>
    <property type="match status" value="1"/>
</dbReference>
<name>A0A8J6Y5N5_9BACT</name>
<dbReference type="Gene3D" id="3.40.50.720">
    <property type="entry name" value="NAD(P)-binding Rossmann-like Domain"/>
    <property type="match status" value="1"/>
</dbReference>
<gene>
    <name evidence="2" type="ORF">IFJ97_05060</name>
</gene>
<evidence type="ECO:0000313" key="3">
    <source>
        <dbReference type="Proteomes" id="UP000598633"/>
    </source>
</evidence>
<dbReference type="SUPFAM" id="SSF51735">
    <property type="entry name" value="NAD(P)-binding Rossmann-fold domains"/>
    <property type="match status" value="1"/>
</dbReference>
<dbReference type="InterPro" id="IPR036291">
    <property type="entry name" value="NAD(P)-bd_dom_sf"/>
</dbReference>
<comment type="similarity">
    <text evidence="1">Belongs to the short-chain dehydrogenases/reductases (SDR) family.</text>
</comment>
<organism evidence="2 3">
    <name type="scientific">Candidatus Sulfomarinibacter kjeldsenii</name>
    <dbReference type="NCBI Taxonomy" id="2885994"/>
    <lineage>
        <taxon>Bacteria</taxon>
        <taxon>Pseudomonadati</taxon>
        <taxon>Acidobacteriota</taxon>
        <taxon>Thermoanaerobaculia</taxon>
        <taxon>Thermoanaerobaculales</taxon>
        <taxon>Candidatus Sulfomarinibacteraceae</taxon>
        <taxon>Candidatus Sulfomarinibacter</taxon>
    </lineage>
</organism>
<proteinExistence type="inferred from homology"/>
<dbReference type="PRINTS" id="PR00081">
    <property type="entry name" value="GDHRDH"/>
</dbReference>
<evidence type="ECO:0000313" key="2">
    <source>
        <dbReference type="EMBL" id="MBD3870712.1"/>
    </source>
</evidence>
<evidence type="ECO:0000256" key="1">
    <source>
        <dbReference type="ARBA" id="ARBA00006484"/>
    </source>
</evidence>
<dbReference type="PANTHER" id="PTHR42879:SF2">
    <property type="entry name" value="3-OXOACYL-[ACYL-CARRIER-PROTEIN] REDUCTASE FABG"/>
    <property type="match status" value="1"/>
</dbReference>
<dbReference type="FunFam" id="3.40.50.720:FF:000084">
    <property type="entry name" value="Short-chain dehydrogenase reductase"/>
    <property type="match status" value="1"/>
</dbReference>